<organism evidence="2 3">
    <name type="scientific">Portunus trituberculatus</name>
    <name type="common">Swimming crab</name>
    <name type="synonym">Neptunus trituberculatus</name>
    <dbReference type="NCBI Taxonomy" id="210409"/>
    <lineage>
        <taxon>Eukaryota</taxon>
        <taxon>Metazoa</taxon>
        <taxon>Ecdysozoa</taxon>
        <taxon>Arthropoda</taxon>
        <taxon>Crustacea</taxon>
        <taxon>Multicrustacea</taxon>
        <taxon>Malacostraca</taxon>
        <taxon>Eumalacostraca</taxon>
        <taxon>Eucarida</taxon>
        <taxon>Decapoda</taxon>
        <taxon>Pleocyemata</taxon>
        <taxon>Brachyura</taxon>
        <taxon>Eubrachyura</taxon>
        <taxon>Portunoidea</taxon>
        <taxon>Portunidae</taxon>
        <taxon>Portuninae</taxon>
        <taxon>Portunus</taxon>
    </lineage>
</organism>
<evidence type="ECO:0000313" key="3">
    <source>
        <dbReference type="Proteomes" id="UP000324222"/>
    </source>
</evidence>
<keyword evidence="3" id="KW-1185">Reference proteome</keyword>
<feature type="region of interest" description="Disordered" evidence="1">
    <location>
        <begin position="48"/>
        <end position="79"/>
    </location>
</feature>
<dbReference type="EMBL" id="VSRR010095904">
    <property type="protein sequence ID" value="MPC93732.1"/>
    <property type="molecule type" value="Genomic_DNA"/>
</dbReference>
<evidence type="ECO:0000256" key="1">
    <source>
        <dbReference type="SAM" id="MobiDB-lite"/>
    </source>
</evidence>
<evidence type="ECO:0000313" key="2">
    <source>
        <dbReference type="EMBL" id="MPC93732.1"/>
    </source>
</evidence>
<name>A0A5B7JC00_PORTR</name>
<gene>
    <name evidence="2" type="ORF">E2C01_088872</name>
</gene>
<dbReference type="AlphaFoldDB" id="A0A5B7JC00"/>
<comment type="caution">
    <text evidence="2">The sequence shown here is derived from an EMBL/GenBank/DDBJ whole genome shotgun (WGS) entry which is preliminary data.</text>
</comment>
<accession>A0A5B7JC00</accession>
<dbReference type="Proteomes" id="UP000324222">
    <property type="component" value="Unassembled WGS sequence"/>
</dbReference>
<sequence>MKGSAGRVLGTCGARWSWSDAVTGGTGRATTCCFTFRAPTPNWGLRARGLSQGHVAPHGRLGTAPARHSETQGSRTGGA</sequence>
<reference evidence="2 3" key="1">
    <citation type="submission" date="2019-05" db="EMBL/GenBank/DDBJ databases">
        <title>Another draft genome of Portunus trituberculatus and its Hox gene families provides insights of decapod evolution.</title>
        <authorList>
            <person name="Jeong J.-H."/>
            <person name="Song I."/>
            <person name="Kim S."/>
            <person name="Choi T."/>
            <person name="Kim D."/>
            <person name="Ryu S."/>
            <person name="Kim W."/>
        </authorList>
    </citation>
    <scope>NUCLEOTIDE SEQUENCE [LARGE SCALE GENOMIC DNA]</scope>
    <source>
        <tissue evidence="2">Muscle</tissue>
    </source>
</reference>
<proteinExistence type="predicted"/>
<protein>
    <submittedName>
        <fullName evidence="2">Uncharacterized protein</fullName>
    </submittedName>
</protein>